<keyword evidence="3 7" id="KW-0812">Transmembrane</keyword>
<sequence>MYDKGRHEMMCESPAECTSWIRLFRAVRMNFFNFFKSTFENIQFDLDHDGFIPTTDLKRSVRESAYSFGFNPNEIDEMIMNIDRNGDKLIDFAEFCTLMSRVKRQRLLHMMFRAAQLVVPRSKRTEPFNYLQKYKCCPPPVVMLIVSIIQVGIYVYYTVESGKGVSITGPVPSKSPLILNPHHKDEIWRYITYMFIHIGVYHITYNVLTQLILGVPLELVHQWRVVVVYVAGVLSGALVVVAVDPHVFLAGASGGVYALLAAHLAELIMNWKEMEFNWARAIILAILIGADTTVSVYQRYFVDRTDRVSYVSHIGGFVAGVLLGVVVLRNFRRHAWETRVWWIALGAYVFFITVCVVLIIAPDLVR</sequence>
<dbReference type="GO" id="GO:0005509">
    <property type="term" value="F:calcium ion binding"/>
    <property type="evidence" value="ECO:0007669"/>
    <property type="project" value="InterPro"/>
</dbReference>
<dbReference type="InterPro" id="IPR018247">
    <property type="entry name" value="EF_Hand_1_Ca_BS"/>
</dbReference>
<protein>
    <submittedName>
        <fullName evidence="11">Rhomboid-like protein</fullName>
    </submittedName>
</protein>
<dbReference type="InterPro" id="IPR035952">
    <property type="entry name" value="Rhomboid-like_sf"/>
</dbReference>
<feature type="transmembrane region" description="Helical" evidence="7">
    <location>
        <begin position="249"/>
        <end position="269"/>
    </location>
</feature>
<dbReference type="InterPro" id="IPR022764">
    <property type="entry name" value="Peptidase_S54_rhomboid_dom"/>
</dbReference>
<dbReference type="SMART" id="SM00054">
    <property type="entry name" value="EFh"/>
    <property type="match status" value="1"/>
</dbReference>
<dbReference type="PROSITE" id="PS50222">
    <property type="entry name" value="EF_HAND_2"/>
    <property type="match status" value="1"/>
</dbReference>
<evidence type="ECO:0000256" key="4">
    <source>
        <dbReference type="ARBA" id="ARBA00022837"/>
    </source>
</evidence>
<evidence type="ECO:0000256" key="7">
    <source>
        <dbReference type="SAM" id="Phobius"/>
    </source>
</evidence>
<dbReference type="SUPFAM" id="SSF144091">
    <property type="entry name" value="Rhomboid-like"/>
    <property type="match status" value="1"/>
</dbReference>
<keyword evidence="6 7" id="KW-0472">Membrane</keyword>
<evidence type="ECO:0000313" key="9">
    <source>
        <dbReference type="EMBL" id="VDL81536.1"/>
    </source>
</evidence>
<evidence type="ECO:0000256" key="6">
    <source>
        <dbReference type="ARBA" id="ARBA00023136"/>
    </source>
</evidence>
<dbReference type="Pfam" id="PF01694">
    <property type="entry name" value="Rhomboid"/>
    <property type="match status" value="1"/>
</dbReference>
<dbReference type="CDD" id="cd00051">
    <property type="entry name" value="EFh"/>
    <property type="match status" value="1"/>
</dbReference>
<feature type="transmembrane region" description="Helical" evidence="7">
    <location>
        <begin position="281"/>
        <end position="298"/>
    </location>
</feature>
<reference evidence="9 10" key="2">
    <citation type="submission" date="2018-11" db="EMBL/GenBank/DDBJ databases">
        <authorList>
            <consortium name="Pathogen Informatics"/>
        </authorList>
    </citation>
    <scope>NUCLEOTIDE SEQUENCE [LARGE SCALE GENOMIC DNA]</scope>
</reference>
<dbReference type="Gene3D" id="1.10.238.10">
    <property type="entry name" value="EF-hand"/>
    <property type="match status" value="1"/>
</dbReference>
<feature type="transmembrane region" description="Helical" evidence="7">
    <location>
        <begin position="310"/>
        <end position="328"/>
    </location>
</feature>
<dbReference type="STRING" id="27835.A0A0N4YL58"/>
<dbReference type="WBParaSite" id="NBR_0001781501-mRNA-1">
    <property type="protein sequence ID" value="NBR_0001781501-mRNA-1"/>
    <property type="gene ID" value="NBR_0001781501"/>
</dbReference>
<dbReference type="InterPro" id="IPR002048">
    <property type="entry name" value="EF_hand_dom"/>
</dbReference>
<reference evidence="11" key="1">
    <citation type="submission" date="2017-02" db="UniProtKB">
        <authorList>
            <consortium name="WormBaseParasite"/>
        </authorList>
    </citation>
    <scope>IDENTIFICATION</scope>
</reference>
<feature type="transmembrane region" description="Helical" evidence="7">
    <location>
        <begin position="190"/>
        <end position="213"/>
    </location>
</feature>
<dbReference type="OMA" id="WIAVIFY"/>
<dbReference type="GO" id="GO:0016020">
    <property type="term" value="C:membrane"/>
    <property type="evidence" value="ECO:0007669"/>
    <property type="project" value="UniProtKB-SubCell"/>
</dbReference>
<feature type="domain" description="EF-hand" evidence="8">
    <location>
        <begin position="70"/>
        <end position="105"/>
    </location>
</feature>
<dbReference type="InterPro" id="IPR051739">
    <property type="entry name" value="Rhomboid_IM_Serine_Proteases"/>
</dbReference>
<evidence type="ECO:0000313" key="10">
    <source>
        <dbReference type="Proteomes" id="UP000271162"/>
    </source>
</evidence>
<dbReference type="PANTHER" id="PTHR45840:SF9">
    <property type="entry name" value="INACTIVE RHOMBOID-RELATED PROTEIN 2"/>
    <property type="match status" value="1"/>
</dbReference>
<evidence type="ECO:0000256" key="2">
    <source>
        <dbReference type="ARBA" id="ARBA00009045"/>
    </source>
</evidence>
<feature type="transmembrane region" description="Helical" evidence="7">
    <location>
        <begin position="340"/>
        <end position="361"/>
    </location>
</feature>
<gene>
    <name evidence="9" type="ORF">NBR_LOCUS17816</name>
</gene>
<keyword evidence="4" id="KW-0106">Calcium</keyword>
<feature type="transmembrane region" description="Helical" evidence="7">
    <location>
        <begin position="225"/>
        <end position="243"/>
    </location>
</feature>
<dbReference type="Pfam" id="PF13499">
    <property type="entry name" value="EF-hand_7"/>
    <property type="match status" value="1"/>
</dbReference>
<comment type="subcellular location">
    <subcellularLocation>
        <location evidence="1">Membrane</location>
        <topology evidence="1">Multi-pass membrane protein</topology>
    </subcellularLocation>
</comment>
<evidence type="ECO:0000259" key="8">
    <source>
        <dbReference type="PROSITE" id="PS50222"/>
    </source>
</evidence>
<dbReference type="Gene3D" id="1.20.1540.10">
    <property type="entry name" value="Rhomboid-like"/>
    <property type="match status" value="1"/>
</dbReference>
<dbReference type="GO" id="GO:0004252">
    <property type="term" value="F:serine-type endopeptidase activity"/>
    <property type="evidence" value="ECO:0007669"/>
    <property type="project" value="InterPro"/>
</dbReference>
<proteinExistence type="inferred from homology"/>
<keyword evidence="5 7" id="KW-1133">Transmembrane helix</keyword>
<accession>A0A0N4YL58</accession>
<dbReference type="Proteomes" id="UP000271162">
    <property type="component" value="Unassembled WGS sequence"/>
</dbReference>
<evidence type="ECO:0000313" key="11">
    <source>
        <dbReference type="WBParaSite" id="NBR_0001781501-mRNA-1"/>
    </source>
</evidence>
<evidence type="ECO:0000256" key="5">
    <source>
        <dbReference type="ARBA" id="ARBA00022989"/>
    </source>
</evidence>
<dbReference type="SUPFAM" id="SSF47473">
    <property type="entry name" value="EF-hand"/>
    <property type="match status" value="1"/>
</dbReference>
<dbReference type="AlphaFoldDB" id="A0A0N4YL58"/>
<evidence type="ECO:0000256" key="1">
    <source>
        <dbReference type="ARBA" id="ARBA00004141"/>
    </source>
</evidence>
<keyword evidence="10" id="KW-1185">Reference proteome</keyword>
<dbReference type="PANTHER" id="PTHR45840">
    <property type="entry name" value="RHOMBOID-RELATED PROTEIN"/>
    <property type="match status" value="1"/>
</dbReference>
<feature type="transmembrane region" description="Helical" evidence="7">
    <location>
        <begin position="141"/>
        <end position="159"/>
    </location>
</feature>
<name>A0A0N4YL58_NIPBR</name>
<comment type="similarity">
    <text evidence="2">Belongs to the peptidase S54 family.</text>
</comment>
<dbReference type="PROSITE" id="PS00018">
    <property type="entry name" value="EF_HAND_1"/>
    <property type="match status" value="1"/>
</dbReference>
<evidence type="ECO:0000256" key="3">
    <source>
        <dbReference type="ARBA" id="ARBA00022692"/>
    </source>
</evidence>
<organism evidence="11">
    <name type="scientific">Nippostrongylus brasiliensis</name>
    <name type="common">Rat hookworm</name>
    <dbReference type="NCBI Taxonomy" id="27835"/>
    <lineage>
        <taxon>Eukaryota</taxon>
        <taxon>Metazoa</taxon>
        <taxon>Ecdysozoa</taxon>
        <taxon>Nematoda</taxon>
        <taxon>Chromadorea</taxon>
        <taxon>Rhabditida</taxon>
        <taxon>Rhabditina</taxon>
        <taxon>Rhabditomorpha</taxon>
        <taxon>Strongyloidea</taxon>
        <taxon>Heligmosomidae</taxon>
        <taxon>Nippostrongylus</taxon>
    </lineage>
</organism>
<dbReference type="EMBL" id="UYSL01022987">
    <property type="protein sequence ID" value="VDL81536.1"/>
    <property type="molecule type" value="Genomic_DNA"/>
</dbReference>
<dbReference type="InterPro" id="IPR011992">
    <property type="entry name" value="EF-hand-dom_pair"/>
</dbReference>